<protein>
    <submittedName>
        <fullName evidence="4">Tripartite tricarboxylate transporter substrate binding protein</fullName>
    </submittedName>
</protein>
<dbReference type="PANTHER" id="PTHR42928:SF3">
    <property type="entry name" value="UPF0065 PROTEIN YFLP"/>
    <property type="match status" value="1"/>
</dbReference>
<dbReference type="Pfam" id="PF03401">
    <property type="entry name" value="TctC"/>
    <property type="match status" value="1"/>
</dbReference>
<proteinExistence type="inferred from homology"/>
<evidence type="ECO:0000313" key="4">
    <source>
        <dbReference type="EMBL" id="MBM9468556.1"/>
    </source>
</evidence>
<feature type="region of interest" description="Disordered" evidence="2">
    <location>
        <begin position="1"/>
        <end position="20"/>
    </location>
</feature>
<keyword evidence="3" id="KW-0472">Membrane</keyword>
<keyword evidence="3" id="KW-0812">Transmembrane</keyword>
<comment type="caution">
    <text evidence="4">The sequence shown here is derived from an EMBL/GenBank/DDBJ whole genome shotgun (WGS) entry which is preliminary data.</text>
</comment>
<evidence type="ECO:0000256" key="2">
    <source>
        <dbReference type="SAM" id="MobiDB-lite"/>
    </source>
</evidence>
<dbReference type="AlphaFoldDB" id="A0A938Y9K2"/>
<dbReference type="InterPro" id="IPR042100">
    <property type="entry name" value="Bug_dom1"/>
</dbReference>
<keyword evidence="3" id="KW-1133">Transmembrane helix</keyword>
<evidence type="ECO:0000256" key="1">
    <source>
        <dbReference type="ARBA" id="ARBA00006987"/>
    </source>
</evidence>
<dbReference type="Gene3D" id="3.40.190.150">
    <property type="entry name" value="Bordetella uptake gene, domain 1"/>
    <property type="match status" value="1"/>
</dbReference>
<dbReference type="InterPro" id="IPR005064">
    <property type="entry name" value="BUG"/>
</dbReference>
<dbReference type="EMBL" id="JAERWK010000019">
    <property type="protein sequence ID" value="MBM9468556.1"/>
    <property type="molecule type" value="Genomic_DNA"/>
</dbReference>
<accession>A0A938Y9K2</accession>
<dbReference type="Gene3D" id="3.40.190.10">
    <property type="entry name" value="Periplasmic binding protein-like II"/>
    <property type="match status" value="1"/>
</dbReference>
<feature type="transmembrane region" description="Helical" evidence="3">
    <location>
        <begin position="32"/>
        <end position="51"/>
    </location>
</feature>
<dbReference type="CDD" id="cd07012">
    <property type="entry name" value="PBP2_Bug_TTT"/>
    <property type="match status" value="1"/>
</dbReference>
<dbReference type="PANTHER" id="PTHR42928">
    <property type="entry name" value="TRICARBOXYLATE-BINDING PROTEIN"/>
    <property type="match status" value="1"/>
</dbReference>
<gene>
    <name evidence="4" type="ORF">JL106_14825</name>
</gene>
<reference evidence="4" key="1">
    <citation type="submission" date="2021-01" db="EMBL/GenBank/DDBJ databases">
        <title>YIM 132084 draft genome.</title>
        <authorList>
            <person name="An D."/>
        </authorList>
    </citation>
    <scope>NUCLEOTIDE SEQUENCE</scope>
    <source>
        <strain evidence="4">YIM 132084</strain>
    </source>
</reference>
<dbReference type="SUPFAM" id="SSF53850">
    <property type="entry name" value="Periplasmic binding protein-like II"/>
    <property type="match status" value="1"/>
</dbReference>
<sequence>MASTRTPVPPGVDGGDVVRAASRPRPRRRWPMVVWTVVAVLVIGAGLIATARSGGGDSARARLAVIAPAAPGGGWDLVARESQQALKSEGVVNNVQVVNIPGAAGTIGLGQLADMTGQGGTLMVTGTVMVGGIIANDSDATLADVTPIARLAEDFEVIVVPGDSPYQTLDELLEAWRADPPGTAIGGGSKGGTDHLLAGLVAESAGIDPTQLNYLAFSGGGEALNALLANTVTASISGYNEFADQIEAGNVRALAMGTRERVEGIDVPSLGEQGVDVELTNWRGLVAPPGLSDDQREQLTDIVTEMVQGAAWQDTVARNRWKDTFLTGADFEQFIQAETARIQDIATELGIGA</sequence>
<dbReference type="Proteomes" id="UP000663792">
    <property type="component" value="Unassembled WGS sequence"/>
</dbReference>
<name>A0A938Y9K2_9ACTN</name>
<dbReference type="PIRSF" id="PIRSF017082">
    <property type="entry name" value="YflP"/>
    <property type="match status" value="1"/>
</dbReference>
<evidence type="ECO:0000256" key="3">
    <source>
        <dbReference type="SAM" id="Phobius"/>
    </source>
</evidence>
<organism evidence="4 5">
    <name type="scientific">Nakamurella leprariae</name>
    <dbReference type="NCBI Taxonomy" id="2803911"/>
    <lineage>
        <taxon>Bacteria</taxon>
        <taxon>Bacillati</taxon>
        <taxon>Actinomycetota</taxon>
        <taxon>Actinomycetes</taxon>
        <taxon>Nakamurellales</taxon>
        <taxon>Nakamurellaceae</taxon>
        <taxon>Nakamurella</taxon>
    </lineage>
</organism>
<comment type="similarity">
    <text evidence="1">Belongs to the UPF0065 (bug) family.</text>
</comment>
<evidence type="ECO:0000313" key="5">
    <source>
        <dbReference type="Proteomes" id="UP000663792"/>
    </source>
</evidence>
<keyword evidence="5" id="KW-1185">Reference proteome</keyword>